<accession>A0A0M9GA61</accession>
<evidence type="ECO:0000256" key="8">
    <source>
        <dbReference type="ARBA" id="ARBA00048679"/>
    </source>
</evidence>
<dbReference type="FunFam" id="1.10.510.10:FF:000459">
    <property type="entry name" value="Casein kinase II subunit alpha"/>
    <property type="match status" value="1"/>
</dbReference>
<dbReference type="PROSITE" id="PS00108">
    <property type="entry name" value="PROTEIN_KINASE_ST"/>
    <property type="match status" value="1"/>
</dbReference>
<organism evidence="13 14">
    <name type="scientific">Leptomonas pyrrhocoris</name>
    <name type="common">Firebug parasite</name>
    <dbReference type="NCBI Taxonomy" id="157538"/>
    <lineage>
        <taxon>Eukaryota</taxon>
        <taxon>Discoba</taxon>
        <taxon>Euglenozoa</taxon>
        <taxon>Kinetoplastea</taxon>
        <taxon>Metakinetoplastina</taxon>
        <taxon>Trypanosomatida</taxon>
        <taxon>Trypanosomatidae</taxon>
        <taxon>Leishmaniinae</taxon>
        <taxon>Leptomonas</taxon>
    </lineage>
</organism>
<dbReference type="Pfam" id="PF00069">
    <property type="entry name" value="Pkinase"/>
    <property type="match status" value="1"/>
</dbReference>
<evidence type="ECO:0000256" key="2">
    <source>
        <dbReference type="ARBA" id="ARBA00022527"/>
    </source>
</evidence>
<comment type="caution">
    <text evidence="13">The sequence shown here is derived from an EMBL/GenBank/DDBJ whole genome shotgun (WGS) entry which is preliminary data.</text>
</comment>
<dbReference type="PROSITE" id="PS50011">
    <property type="entry name" value="PROTEIN_KINASE_DOM"/>
    <property type="match status" value="1"/>
</dbReference>
<dbReference type="InterPro" id="IPR000719">
    <property type="entry name" value="Prot_kinase_dom"/>
</dbReference>
<dbReference type="EC" id="2.7.11.1" evidence="1"/>
<evidence type="ECO:0000313" key="14">
    <source>
        <dbReference type="Proteomes" id="UP000037923"/>
    </source>
</evidence>
<dbReference type="GO" id="GO:0031981">
    <property type="term" value="C:nuclear lumen"/>
    <property type="evidence" value="ECO:0007669"/>
    <property type="project" value="UniProtKB-ARBA"/>
</dbReference>
<evidence type="ECO:0000256" key="6">
    <source>
        <dbReference type="ARBA" id="ARBA00022840"/>
    </source>
</evidence>
<keyword evidence="5 13" id="KW-0418">Kinase</keyword>
<keyword evidence="4 9" id="KW-0547">Nucleotide-binding</keyword>
<dbReference type="VEuPathDB" id="TriTrypDB:LpyrH10_01_3550"/>
<dbReference type="SMART" id="SM00220">
    <property type="entry name" value="S_TKc"/>
    <property type="match status" value="1"/>
</dbReference>
<dbReference type="FunFam" id="3.30.200.20:FF:000088">
    <property type="entry name" value="Casein kinase II subunit alpha"/>
    <property type="match status" value="1"/>
</dbReference>
<name>A0A0M9GA61_LEPPY</name>
<dbReference type="GeneID" id="26900653"/>
<feature type="binding site" evidence="9">
    <location>
        <position position="81"/>
    </location>
    <ligand>
        <name>ATP</name>
        <dbReference type="ChEBI" id="CHEBI:30616"/>
    </ligand>
</feature>
<dbReference type="GO" id="GO:0006357">
    <property type="term" value="P:regulation of transcription by RNA polymerase II"/>
    <property type="evidence" value="ECO:0007669"/>
    <property type="project" value="UniProtKB-ARBA"/>
</dbReference>
<dbReference type="GO" id="GO:0005524">
    <property type="term" value="F:ATP binding"/>
    <property type="evidence" value="ECO:0007669"/>
    <property type="project" value="UniProtKB-UniRule"/>
</dbReference>
<evidence type="ECO:0000256" key="4">
    <source>
        <dbReference type="ARBA" id="ARBA00022741"/>
    </source>
</evidence>
<comment type="catalytic activity">
    <reaction evidence="8">
        <text>L-seryl-[protein] + ATP = O-phospho-L-seryl-[protein] + ADP + H(+)</text>
        <dbReference type="Rhea" id="RHEA:17989"/>
        <dbReference type="Rhea" id="RHEA-COMP:9863"/>
        <dbReference type="Rhea" id="RHEA-COMP:11604"/>
        <dbReference type="ChEBI" id="CHEBI:15378"/>
        <dbReference type="ChEBI" id="CHEBI:29999"/>
        <dbReference type="ChEBI" id="CHEBI:30616"/>
        <dbReference type="ChEBI" id="CHEBI:83421"/>
        <dbReference type="ChEBI" id="CHEBI:456216"/>
        <dbReference type="EC" id="2.7.11.1"/>
    </reaction>
</comment>
<feature type="region of interest" description="Disordered" evidence="11">
    <location>
        <begin position="345"/>
        <end position="368"/>
    </location>
</feature>
<evidence type="ECO:0000256" key="3">
    <source>
        <dbReference type="ARBA" id="ARBA00022679"/>
    </source>
</evidence>
<feature type="domain" description="Protein kinase" evidence="12">
    <location>
        <begin position="46"/>
        <end position="331"/>
    </location>
</feature>
<dbReference type="AlphaFoldDB" id="A0A0M9GA61"/>
<dbReference type="PANTHER" id="PTHR24054:SF0">
    <property type="entry name" value="CASEIN KINASE II SUBUNIT ALPHA"/>
    <property type="match status" value="1"/>
</dbReference>
<dbReference type="GO" id="GO:0005956">
    <property type="term" value="C:protein kinase CK2 complex"/>
    <property type="evidence" value="ECO:0007669"/>
    <property type="project" value="TreeGrafter"/>
</dbReference>
<comment type="catalytic activity">
    <reaction evidence="7">
        <text>L-threonyl-[protein] + ATP = O-phospho-L-threonyl-[protein] + ADP + H(+)</text>
        <dbReference type="Rhea" id="RHEA:46608"/>
        <dbReference type="Rhea" id="RHEA-COMP:11060"/>
        <dbReference type="Rhea" id="RHEA-COMP:11605"/>
        <dbReference type="ChEBI" id="CHEBI:15378"/>
        <dbReference type="ChEBI" id="CHEBI:30013"/>
        <dbReference type="ChEBI" id="CHEBI:30616"/>
        <dbReference type="ChEBI" id="CHEBI:61977"/>
        <dbReference type="ChEBI" id="CHEBI:456216"/>
        <dbReference type="EC" id="2.7.11.1"/>
    </reaction>
</comment>
<dbReference type="Proteomes" id="UP000037923">
    <property type="component" value="Unassembled WGS sequence"/>
</dbReference>
<keyword evidence="14" id="KW-1185">Reference proteome</keyword>
<evidence type="ECO:0000256" key="10">
    <source>
        <dbReference type="RuleBase" id="RU000304"/>
    </source>
</evidence>
<evidence type="ECO:0000256" key="1">
    <source>
        <dbReference type="ARBA" id="ARBA00012513"/>
    </source>
</evidence>
<dbReference type="RefSeq" id="XP_015664529.1">
    <property type="nucleotide sequence ID" value="XM_015796521.1"/>
</dbReference>
<evidence type="ECO:0000256" key="9">
    <source>
        <dbReference type="PROSITE-ProRule" id="PRU10141"/>
    </source>
</evidence>
<dbReference type="GO" id="GO:0005829">
    <property type="term" value="C:cytosol"/>
    <property type="evidence" value="ECO:0007669"/>
    <property type="project" value="TreeGrafter"/>
</dbReference>
<evidence type="ECO:0000256" key="11">
    <source>
        <dbReference type="SAM" id="MobiDB-lite"/>
    </source>
</evidence>
<keyword evidence="6 9" id="KW-0067">ATP-binding</keyword>
<dbReference type="InterPro" id="IPR008271">
    <property type="entry name" value="Ser/Thr_kinase_AS"/>
</dbReference>
<comment type="similarity">
    <text evidence="10">Belongs to the protein kinase superfamily.</text>
</comment>
<dbReference type="Gene3D" id="3.30.200.20">
    <property type="entry name" value="Phosphorylase Kinase, domain 1"/>
    <property type="match status" value="1"/>
</dbReference>
<gene>
    <name evidence="13" type="ORF">ABB37_00355</name>
</gene>
<dbReference type="PROSITE" id="PS00107">
    <property type="entry name" value="PROTEIN_KINASE_ATP"/>
    <property type="match status" value="1"/>
</dbReference>
<evidence type="ECO:0000256" key="7">
    <source>
        <dbReference type="ARBA" id="ARBA00047899"/>
    </source>
</evidence>
<dbReference type="GO" id="GO:0051726">
    <property type="term" value="P:regulation of cell cycle"/>
    <property type="evidence" value="ECO:0007669"/>
    <property type="project" value="TreeGrafter"/>
</dbReference>
<dbReference type="EMBL" id="LGTL01000001">
    <property type="protein sequence ID" value="KPA86090.1"/>
    <property type="molecule type" value="Genomic_DNA"/>
</dbReference>
<sequence>MSSNSSPSSPSTANGEHRYARVNVNKPSSYWDYDSLRVQWSSPDRYEVEQKIGRGKYSDVFLGVDTKEGGQVVVKVLRPVKKKKILRELMVLQTLKGGPNIVEVLDVVRDPSSKTPSFIFEYVKSCDFRTVFPTFTDLEVRSYIFQVLMALEYAHSRGIMHRDVKPNNVCLDYKTGKLKLIDWGLAEFYHPATSYNARVASRYFKGPELLLELPMYEYRLDLWSLGCILAAMIFIREPFFRGKDITDQLVRIVKVLGTDDLHAYLKKYNLCLPPVLEATLGHHTKKPWTSFVNSQNEHLCPPEALAFLDKLLQYDHVKRIQAADALLDPYFDPVRPANYAAALMRDDTNAKASTQNEESDQENEGKKE</sequence>
<dbReference type="PANTHER" id="PTHR24054">
    <property type="entry name" value="CASEIN KINASE II SUBUNIT ALPHA"/>
    <property type="match status" value="1"/>
</dbReference>
<dbReference type="CDD" id="cd14132">
    <property type="entry name" value="STKc_CK2_alpha"/>
    <property type="match status" value="1"/>
</dbReference>
<dbReference type="OrthoDB" id="10254671at2759"/>
<dbReference type="InterPro" id="IPR017441">
    <property type="entry name" value="Protein_kinase_ATP_BS"/>
</dbReference>
<dbReference type="OMA" id="FEGFKMS"/>
<evidence type="ECO:0000313" key="13">
    <source>
        <dbReference type="EMBL" id="KPA86090.1"/>
    </source>
</evidence>
<dbReference type="InterPro" id="IPR011009">
    <property type="entry name" value="Kinase-like_dom_sf"/>
</dbReference>
<protein>
    <recommendedName>
        <fullName evidence="1">non-specific serine/threonine protein kinase</fullName>
        <ecNumber evidence="1">2.7.11.1</ecNumber>
    </recommendedName>
</protein>
<dbReference type="SUPFAM" id="SSF56112">
    <property type="entry name" value="Protein kinase-like (PK-like)"/>
    <property type="match status" value="1"/>
</dbReference>
<proteinExistence type="inferred from homology"/>
<dbReference type="InterPro" id="IPR045216">
    <property type="entry name" value="CK2_alpha"/>
</dbReference>
<dbReference type="GO" id="GO:0004674">
    <property type="term" value="F:protein serine/threonine kinase activity"/>
    <property type="evidence" value="ECO:0007669"/>
    <property type="project" value="UniProtKB-KW"/>
</dbReference>
<keyword evidence="2 10" id="KW-0723">Serine/threonine-protein kinase</keyword>
<dbReference type="Gene3D" id="1.10.510.10">
    <property type="entry name" value="Transferase(Phosphotransferase) domain 1"/>
    <property type="match status" value="1"/>
</dbReference>
<evidence type="ECO:0000259" key="12">
    <source>
        <dbReference type="PROSITE" id="PS50011"/>
    </source>
</evidence>
<reference evidence="13 14" key="1">
    <citation type="submission" date="2015-07" db="EMBL/GenBank/DDBJ databases">
        <title>High-quality genome of monoxenous trypanosomatid Leptomonas pyrrhocoris.</title>
        <authorList>
            <person name="Flegontov P."/>
            <person name="Butenko A."/>
            <person name="Firsov S."/>
            <person name="Vlcek C."/>
            <person name="Logacheva M.D."/>
            <person name="Field M."/>
            <person name="Filatov D."/>
            <person name="Flegontova O."/>
            <person name="Gerasimov E."/>
            <person name="Jackson A.P."/>
            <person name="Kelly S."/>
            <person name="Opperdoes F."/>
            <person name="O'Reilly A."/>
            <person name="Votypka J."/>
            <person name="Yurchenko V."/>
            <person name="Lukes J."/>
        </authorList>
    </citation>
    <scope>NUCLEOTIDE SEQUENCE [LARGE SCALE GENOMIC DNA]</scope>
    <source>
        <strain evidence="13">H10</strain>
    </source>
</reference>
<evidence type="ECO:0000256" key="5">
    <source>
        <dbReference type="ARBA" id="ARBA00022777"/>
    </source>
</evidence>
<keyword evidence="3" id="KW-0808">Transferase</keyword>